<feature type="region of interest" description="Disordered" evidence="1">
    <location>
        <begin position="1"/>
        <end position="29"/>
    </location>
</feature>
<dbReference type="InParanoid" id="W0RB65"/>
<organism evidence="4 5">
    <name type="scientific">Gemmatirosa kalamazoonensis</name>
    <dbReference type="NCBI Taxonomy" id="861299"/>
    <lineage>
        <taxon>Bacteria</taxon>
        <taxon>Pseudomonadati</taxon>
        <taxon>Gemmatimonadota</taxon>
        <taxon>Gemmatimonadia</taxon>
        <taxon>Gemmatimonadales</taxon>
        <taxon>Gemmatimonadaceae</taxon>
        <taxon>Gemmatirosa</taxon>
    </lineage>
</organism>
<dbReference type="Proteomes" id="UP000019151">
    <property type="component" value="Chromosome"/>
</dbReference>
<protein>
    <recommendedName>
        <fullName evidence="3">Inositolphosphotransferase Aur1/Ipt1 domain-containing protein</fullName>
    </recommendedName>
</protein>
<keyword evidence="2" id="KW-0812">Transmembrane</keyword>
<evidence type="ECO:0000256" key="1">
    <source>
        <dbReference type="SAM" id="MobiDB-lite"/>
    </source>
</evidence>
<dbReference type="OrthoDB" id="1454668at2"/>
<feature type="transmembrane region" description="Helical" evidence="2">
    <location>
        <begin position="189"/>
        <end position="213"/>
    </location>
</feature>
<gene>
    <name evidence="4" type="ORF">J421_0797</name>
</gene>
<dbReference type="Pfam" id="PF14378">
    <property type="entry name" value="PAP2_3"/>
    <property type="match status" value="1"/>
</dbReference>
<reference evidence="4 5" key="1">
    <citation type="journal article" date="2014" name="Genome Announc.">
        <title>Genome Sequence and Methylome of Soil Bacterium Gemmatirosa kalamazoonensis KBS708T, a Member of the Rarely Cultivated Gemmatimonadetes Phylum.</title>
        <authorList>
            <person name="Debruyn J.M."/>
            <person name="Radosevich M."/>
            <person name="Wommack K.E."/>
            <person name="Polson S.W."/>
            <person name="Hauser L.J."/>
            <person name="Fawaz M.N."/>
            <person name="Korlach J."/>
            <person name="Tsai Y.C."/>
        </authorList>
    </citation>
    <scope>NUCLEOTIDE SEQUENCE [LARGE SCALE GENOMIC DNA]</scope>
    <source>
        <strain evidence="4 5">KBS708</strain>
    </source>
</reference>
<dbReference type="RefSeq" id="WP_158508649.1">
    <property type="nucleotide sequence ID" value="NZ_CP007128.1"/>
</dbReference>
<keyword evidence="2" id="KW-1133">Transmembrane helix</keyword>
<dbReference type="STRING" id="861299.J421_0797"/>
<dbReference type="HOGENOM" id="CLU_873634_0_0_0"/>
<sequence length="318" mass="33503">MTAVPSRGVAAPPPPPPAAAPPSHPARRAHVAPYPPTAWDPSWEPANALVAAYLAVTLVPLVVAVALDRTSATRLGAHATMLLLTGWGARPRHGHSRIAAWLPWIPLLLVPALYNELPHVAAGFGTAMHDARVLGWEHGLFGASPARTFSAAAPWRWLSETLHAGYLSYYALIFGPPLLLFARGRRRAFAVSAFTVMLAFVCCYAVFVCFPVQGPWFEWPVPTTIPDGPVRRAVERLLRAGSSRGTAFPSSHVAVSLAQTLAVLRASRPLGAACAVCTLALALGAVYGSLHYGVDVVAGAGVGTAVGLLGAKLYDRIG</sequence>
<evidence type="ECO:0000313" key="4">
    <source>
        <dbReference type="EMBL" id="AHG88334.1"/>
    </source>
</evidence>
<dbReference type="Gene3D" id="1.20.144.10">
    <property type="entry name" value="Phosphatidic acid phosphatase type 2/haloperoxidase"/>
    <property type="match status" value="1"/>
</dbReference>
<feature type="compositionally biased region" description="Low complexity" evidence="1">
    <location>
        <begin position="1"/>
        <end position="10"/>
    </location>
</feature>
<keyword evidence="5" id="KW-1185">Reference proteome</keyword>
<dbReference type="KEGG" id="gba:J421_0797"/>
<dbReference type="AlphaFoldDB" id="W0RB65"/>
<dbReference type="EMBL" id="CP007128">
    <property type="protein sequence ID" value="AHG88334.1"/>
    <property type="molecule type" value="Genomic_DNA"/>
</dbReference>
<dbReference type="InterPro" id="IPR026841">
    <property type="entry name" value="Aur1/Ipt1"/>
</dbReference>
<dbReference type="GO" id="GO:0016020">
    <property type="term" value="C:membrane"/>
    <property type="evidence" value="ECO:0007669"/>
    <property type="project" value="UniProtKB-SubCell"/>
</dbReference>
<proteinExistence type="predicted"/>
<name>W0RB65_9BACT</name>
<evidence type="ECO:0000259" key="3">
    <source>
        <dbReference type="Pfam" id="PF14378"/>
    </source>
</evidence>
<feature type="transmembrane region" description="Helical" evidence="2">
    <location>
        <begin position="98"/>
        <end position="114"/>
    </location>
</feature>
<feature type="transmembrane region" description="Helical" evidence="2">
    <location>
        <begin position="296"/>
        <end position="314"/>
    </location>
</feature>
<feature type="transmembrane region" description="Helical" evidence="2">
    <location>
        <begin position="164"/>
        <end position="182"/>
    </location>
</feature>
<dbReference type="SUPFAM" id="SSF48317">
    <property type="entry name" value="Acid phosphatase/Vanadium-dependent haloperoxidase"/>
    <property type="match status" value="1"/>
</dbReference>
<evidence type="ECO:0000313" key="5">
    <source>
        <dbReference type="Proteomes" id="UP000019151"/>
    </source>
</evidence>
<dbReference type="InterPro" id="IPR036938">
    <property type="entry name" value="PAP2/HPO_sf"/>
</dbReference>
<keyword evidence="2" id="KW-0472">Membrane</keyword>
<dbReference type="eggNOG" id="COG0671">
    <property type="taxonomic scope" value="Bacteria"/>
</dbReference>
<evidence type="ECO:0000256" key="2">
    <source>
        <dbReference type="SAM" id="Phobius"/>
    </source>
</evidence>
<feature type="domain" description="Inositolphosphotransferase Aur1/Ipt1" evidence="3">
    <location>
        <begin position="138"/>
        <end position="305"/>
    </location>
</feature>
<feature type="compositionally biased region" description="Pro residues" evidence="1">
    <location>
        <begin position="11"/>
        <end position="24"/>
    </location>
</feature>
<accession>W0RB65</accession>
<feature type="transmembrane region" description="Helical" evidence="2">
    <location>
        <begin position="48"/>
        <end position="67"/>
    </location>
</feature>